<dbReference type="PROSITE" id="PS01117">
    <property type="entry name" value="HTH_MARR_1"/>
    <property type="match status" value="1"/>
</dbReference>
<dbReference type="PANTHER" id="PTHR33164:SF99">
    <property type="entry name" value="MARR FAMILY REGULATORY PROTEIN"/>
    <property type="match status" value="1"/>
</dbReference>
<dbReference type="Gene3D" id="1.10.10.10">
    <property type="entry name" value="Winged helix-like DNA-binding domain superfamily/Winged helix DNA-binding domain"/>
    <property type="match status" value="1"/>
</dbReference>
<sequence>MGTRTERNKTNPDLGILSARLLFGIQQELFGTLAAQGFDDLQPRHGAVLAYLDVDGVRATDLSRLSGQHKQVIGTIIDELEALGYVHRQPDPADRRAKLVCPTERGLAQQRAADKIMTAIQDRHARRLGREAYAQFKSAFIDVTDHQRRRQTP</sequence>
<evidence type="ECO:0000313" key="6">
    <source>
        <dbReference type="Proteomes" id="UP001589810"/>
    </source>
</evidence>
<dbReference type="Proteomes" id="UP001589810">
    <property type="component" value="Unassembled WGS sequence"/>
</dbReference>
<dbReference type="InterPro" id="IPR000835">
    <property type="entry name" value="HTH_MarR-typ"/>
</dbReference>
<dbReference type="InterPro" id="IPR023187">
    <property type="entry name" value="Tscrpt_reg_MarR-type_CS"/>
</dbReference>
<dbReference type="EMBL" id="JBHLUD010000020">
    <property type="protein sequence ID" value="MFC0548823.1"/>
    <property type="molecule type" value="Genomic_DNA"/>
</dbReference>
<evidence type="ECO:0000256" key="1">
    <source>
        <dbReference type="ARBA" id="ARBA00023015"/>
    </source>
</evidence>
<name>A0ABV6N883_9PSEU</name>
<dbReference type="InterPro" id="IPR039422">
    <property type="entry name" value="MarR/SlyA-like"/>
</dbReference>
<gene>
    <name evidence="5" type="ORF">ACFFH7_45455</name>
</gene>
<keyword evidence="1" id="KW-0805">Transcription regulation</keyword>
<dbReference type="InterPro" id="IPR036388">
    <property type="entry name" value="WH-like_DNA-bd_sf"/>
</dbReference>
<dbReference type="InterPro" id="IPR036390">
    <property type="entry name" value="WH_DNA-bd_sf"/>
</dbReference>
<evidence type="ECO:0000313" key="5">
    <source>
        <dbReference type="EMBL" id="MFC0548823.1"/>
    </source>
</evidence>
<comment type="caution">
    <text evidence="5">The sequence shown here is derived from an EMBL/GenBank/DDBJ whole genome shotgun (WGS) entry which is preliminary data.</text>
</comment>
<dbReference type="SMART" id="SM00347">
    <property type="entry name" value="HTH_MARR"/>
    <property type="match status" value="1"/>
</dbReference>
<evidence type="ECO:0000256" key="3">
    <source>
        <dbReference type="ARBA" id="ARBA00023163"/>
    </source>
</evidence>
<proteinExistence type="predicted"/>
<feature type="domain" description="HTH marR-type" evidence="4">
    <location>
        <begin position="34"/>
        <end position="133"/>
    </location>
</feature>
<evidence type="ECO:0000259" key="4">
    <source>
        <dbReference type="SMART" id="SM00347"/>
    </source>
</evidence>
<dbReference type="SUPFAM" id="SSF46785">
    <property type="entry name" value="Winged helix' DNA-binding domain"/>
    <property type="match status" value="1"/>
</dbReference>
<keyword evidence="2" id="KW-0238">DNA-binding</keyword>
<evidence type="ECO:0000256" key="2">
    <source>
        <dbReference type="ARBA" id="ARBA00023125"/>
    </source>
</evidence>
<accession>A0ABV6N883</accession>
<dbReference type="RefSeq" id="WP_379794693.1">
    <property type="nucleotide sequence ID" value="NZ_JBHLUD010000020.1"/>
</dbReference>
<organism evidence="5 6">
    <name type="scientific">Kutzneria chonburiensis</name>
    <dbReference type="NCBI Taxonomy" id="1483604"/>
    <lineage>
        <taxon>Bacteria</taxon>
        <taxon>Bacillati</taxon>
        <taxon>Actinomycetota</taxon>
        <taxon>Actinomycetes</taxon>
        <taxon>Pseudonocardiales</taxon>
        <taxon>Pseudonocardiaceae</taxon>
        <taxon>Kutzneria</taxon>
    </lineage>
</organism>
<protein>
    <submittedName>
        <fullName evidence="5">MarR family winged helix-turn-helix transcriptional regulator</fullName>
    </submittedName>
</protein>
<keyword evidence="6" id="KW-1185">Reference proteome</keyword>
<dbReference type="Pfam" id="PF12802">
    <property type="entry name" value="MarR_2"/>
    <property type="match status" value="1"/>
</dbReference>
<keyword evidence="3" id="KW-0804">Transcription</keyword>
<reference evidence="5 6" key="1">
    <citation type="submission" date="2024-09" db="EMBL/GenBank/DDBJ databases">
        <authorList>
            <person name="Sun Q."/>
            <person name="Mori K."/>
        </authorList>
    </citation>
    <scope>NUCLEOTIDE SEQUENCE [LARGE SCALE GENOMIC DNA]</scope>
    <source>
        <strain evidence="5 6">TBRC 1432</strain>
    </source>
</reference>
<dbReference type="PANTHER" id="PTHR33164">
    <property type="entry name" value="TRANSCRIPTIONAL REGULATOR, MARR FAMILY"/>
    <property type="match status" value="1"/>
</dbReference>